<accession>A0A9W8CUY6</accession>
<dbReference type="InterPro" id="IPR019465">
    <property type="entry name" value="Cog5"/>
</dbReference>
<dbReference type="PANTHER" id="PTHR13228">
    <property type="entry name" value="CONSERVED OLIGOMERIC GOLGI COMPLEX COMPONENT 5"/>
    <property type="match status" value="1"/>
</dbReference>
<dbReference type="Proteomes" id="UP001143981">
    <property type="component" value="Unassembled WGS sequence"/>
</dbReference>
<reference evidence="1" key="1">
    <citation type="submission" date="2022-07" db="EMBL/GenBank/DDBJ databases">
        <title>Phylogenomic reconstructions and comparative analyses of Kickxellomycotina fungi.</title>
        <authorList>
            <person name="Reynolds N.K."/>
            <person name="Stajich J.E."/>
            <person name="Barry K."/>
            <person name="Grigoriev I.V."/>
            <person name="Crous P."/>
            <person name="Smith M.E."/>
        </authorList>
    </citation>
    <scope>NUCLEOTIDE SEQUENCE</scope>
    <source>
        <strain evidence="1">BCRC 34381</strain>
    </source>
</reference>
<keyword evidence="2" id="KW-1185">Reference proteome</keyword>
<gene>
    <name evidence="1" type="ORF">LPJ61_004849</name>
</gene>
<dbReference type="EMBL" id="JANBOI010001284">
    <property type="protein sequence ID" value="KAJ1726958.1"/>
    <property type="molecule type" value="Genomic_DNA"/>
</dbReference>
<name>A0A9W8CUY6_9FUNG</name>
<dbReference type="GO" id="GO:0017119">
    <property type="term" value="C:Golgi transport complex"/>
    <property type="evidence" value="ECO:0007669"/>
    <property type="project" value="InterPro"/>
</dbReference>
<protein>
    <submittedName>
        <fullName evidence="1">Uncharacterized protein</fullName>
    </submittedName>
</protein>
<sequence length="484" mass="50984">MERMTAVNIVPNRKLVSGVVRSVSTELEMAKSDSRLCGAVAVAAAKAVASFVDITRSKIASITVNPSVLDPLGWPAHPLTKSYVGLVNAVDALRRGIAEVGGGEDAAGDGQTPWATKRRMSVMARRRPRQSSARSSWAGSFAAVAPPASGSPGTPGFADDAGSRAASAQQAIGSCLLDLAAFVDEHVDVLLGTADRAITGAIVDGASTGATSRAASAEDEASTPGRADVEQAMQWLQTQVLELLETDCLLQVGTMVDGYMRLYVRAVCLTFPLTEAEKLRLTAEVTQFEFASSQLVGSAGSPARRREKLTLDGLGSSFQSLRLMRPLLFTRSAELANILDSSSAGSVAEAGGIDAGGNWRQIPLLDMLDHTVCRLATEACAPDEGFDRALQYLPNGILGCTRRQWMACVSACDGLDIAWESTVDICKNPAMRDVWRGGVDMRASCRAVLRESLSRLSGRIQRGADEGIGMLAKAAEHALAADSG</sequence>
<proteinExistence type="predicted"/>
<dbReference type="GO" id="GO:0006891">
    <property type="term" value="P:intra-Golgi vesicle-mediated transport"/>
    <property type="evidence" value="ECO:0007669"/>
    <property type="project" value="InterPro"/>
</dbReference>
<organism evidence="1 2">
    <name type="scientific">Coemansia biformis</name>
    <dbReference type="NCBI Taxonomy" id="1286918"/>
    <lineage>
        <taxon>Eukaryota</taxon>
        <taxon>Fungi</taxon>
        <taxon>Fungi incertae sedis</taxon>
        <taxon>Zoopagomycota</taxon>
        <taxon>Kickxellomycotina</taxon>
        <taxon>Kickxellomycetes</taxon>
        <taxon>Kickxellales</taxon>
        <taxon>Kickxellaceae</taxon>
        <taxon>Coemansia</taxon>
    </lineage>
</organism>
<evidence type="ECO:0000313" key="1">
    <source>
        <dbReference type="EMBL" id="KAJ1726958.1"/>
    </source>
</evidence>
<dbReference type="AlphaFoldDB" id="A0A9W8CUY6"/>
<comment type="caution">
    <text evidence="1">The sequence shown here is derived from an EMBL/GenBank/DDBJ whole genome shotgun (WGS) entry which is preliminary data.</text>
</comment>
<dbReference type="PANTHER" id="PTHR13228:SF3">
    <property type="entry name" value="CONSERVED OLIGOMERIC GOLGI COMPLEX SUBUNIT 5"/>
    <property type="match status" value="1"/>
</dbReference>
<evidence type="ECO:0000313" key="2">
    <source>
        <dbReference type="Proteomes" id="UP001143981"/>
    </source>
</evidence>
<dbReference type="OrthoDB" id="18786at2759"/>